<feature type="compositionally biased region" description="Pro residues" evidence="1">
    <location>
        <begin position="482"/>
        <end position="496"/>
    </location>
</feature>
<proteinExistence type="predicted"/>
<protein>
    <submittedName>
        <fullName evidence="2">Uncharacterized protein</fullName>
    </submittedName>
</protein>
<evidence type="ECO:0000313" key="2">
    <source>
        <dbReference type="EMBL" id="QHU34870.1"/>
    </source>
</evidence>
<feature type="compositionally biased region" description="Basic residues" evidence="1">
    <location>
        <begin position="528"/>
        <end position="537"/>
    </location>
</feature>
<evidence type="ECO:0000256" key="1">
    <source>
        <dbReference type="SAM" id="MobiDB-lite"/>
    </source>
</evidence>
<feature type="compositionally biased region" description="Low complexity" evidence="1">
    <location>
        <begin position="472"/>
        <end position="481"/>
    </location>
</feature>
<organism evidence="2">
    <name type="scientific">viral metagenome</name>
    <dbReference type="NCBI Taxonomy" id="1070528"/>
    <lineage>
        <taxon>unclassified sequences</taxon>
        <taxon>metagenomes</taxon>
        <taxon>organismal metagenomes</taxon>
    </lineage>
</organism>
<feature type="compositionally biased region" description="Low complexity" evidence="1">
    <location>
        <begin position="546"/>
        <end position="559"/>
    </location>
</feature>
<sequence>MNNIFKLHSIKLICGKNRNIYIKTNKKTSKLSKTKYIKYKGEYIKLNTFIKEYDKNNKKKGINHGKKNVIIINNINDIKDKKIRDLFNKTFKKNAKIYIYTDKKLSRGGAFKDDVSRNNDIVAPRNFDAIPTTHHHRSHSGVDNLIPYNLKIDYNNNYDDIITEILEIGKTKLFERINNLEYTIVVDGTTFVIRPFIDFAPYKKIFLYFYINTDQFNDNGIQKWIKMPLHLSLFLNDMIERFDRTRPPEIKCLTTGHIHITSDDKIGSFNISTLLDSTKFNSRTSATVSISTHTYLIAKNLEQAEHIIKTHREQIFKDWYYDSTTESETSTLKSTLYIPINNKWGPIHKSGDGNNTIILSSIQKQKIYECFNKLQYIISNILYILYKETGSDTNLKTNVSGIVMIDNYKLHSSDRVKPTYYLTYTQPTYPSNINIRYLHRDITKRKGLIYEKDLENASVNTGFCPGTKPHSAHSAPSARSHPLPPAPRSHPLPPAPRSHSPPRRSYPLPPAPRSHSPPRRLSSPRRLPSPHRAHSPLRVHSPLRNPPVHYSPRSRSPPVRRGEREIISHIRSRSPRPLNPPVRRRSRSRSRYYT</sequence>
<dbReference type="EMBL" id="MN740581">
    <property type="protein sequence ID" value="QHU34870.1"/>
    <property type="molecule type" value="Genomic_DNA"/>
</dbReference>
<reference evidence="2" key="1">
    <citation type="journal article" date="2020" name="Nature">
        <title>Giant virus diversity and host interactions through global metagenomics.</title>
        <authorList>
            <person name="Schulz F."/>
            <person name="Roux S."/>
            <person name="Paez-Espino D."/>
            <person name="Jungbluth S."/>
            <person name="Walsh D.A."/>
            <person name="Denef V.J."/>
            <person name="McMahon K.D."/>
            <person name="Konstantinidis K.T."/>
            <person name="Eloe-Fadrosh E.A."/>
            <person name="Kyrpides N.C."/>
            <person name="Woyke T."/>
        </authorList>
    </citation>
    <scope>NUCLEOTIDE SEQUENCE</scope>
    <source>
        <strain evidence="2">GVMAG-S-1017244-22</strain>
    </source>
</reference>
<feature type="compositionally biased region" description="Basic residues" evidence="1">
    <location>
        <begin position="582"/>
        <end position="594"/>
    </location>
</feature>
<feature type="region of interest" description="Disordered" evidence="1">
    <location>
        <begin position="459"/>
        <end position="594"/>
    </location>
</feature>
<name>A0A6C0LWX2_9ZZZZ</name>
<accession>A0A6C0LWX2</accession>
<dbReference type="AlphaFoldDB" id="A0A6C0LWX2"/>